<feature type="transmembrane region" description="Helical" evidence="6">
    <location>
        <begin position="404"/>
        <end position="421"/>
    </location>
</feature>
<proteinExistence type="predicted"/>
<comment type="subcellular location">
    <subcellularLocation>
        <location evidence="1">Cell membrane</location>
        <topology evidence="1">Multi-pass membrane protein</topology>
    </subcellularLocation>
</comment>
<sequence>MIDFLSRLVVSFSGFVATIVLTRTLGQARYGTYVVIISVLAWAMIASNLGLDQAIKKRVSEATDGNYVIAGAIVQIGLYVIVAGCLWLASPYLNAYMGFDATLILIGLLAVRLVGNFVRTVLNGQHLVHVSSLLSPIELTSRSIVQIPLVIAGFGVTGAVAGYAIGAVVAALIGSYFISFDPSLPSRQDFTRLKSYAQFSWLASVKGRTFLSMDTLVLALFVSNSLIAVYEIAWNLASLFAIFGSSISRTLFPEISQLSSEEGVSGEVVGLLRVALAYAGLFIIPGLVGGTLVGDIILQIYGPGYDTGYYILLMLTFARLLYGYQRQFLTTLDAIDRPDLTFRINAVFVAANLVLNLAFTWQFGWYGAAVATTLSAALGLTLGYYYASTVITVDIPFDEIGKQALAAGIMAGVVYSLRTFVDDSLPLVLLFVGVGAVTYFSALFVLSHEFRTTVADNLPFRIPTLVWSYL</sequence>
<dbReference type="PANTHER" id="PTHR30250:SF28">
    <property type="entry name" value="POLYSACCHARIDE BIOSYNTHESIS PROTEIN"/>
    <property type="match status" value="1"/>
</dbReference>
<feature type="transmembrane region" description="Helical" evidence="6">
    <location>
        <begin position="216"/>
        <end position="243"/>
    </location>
</feature>
<evidence type="ECO:0000313" key="8">
    <source>
        <dbReference type="Proteomes" id="UP000011592"/>
    </source>
</evidence>
<dbReference type="InterPro" id="IPR002797">
    <property type="entry name" value="Polysacc_synth"/>
</dbReference>
<name>L9Z913_9EURY</name>
<keyword evidence="2" id="KW-1003">Cell membrane</keyword>
<feature type="transmembrane region" description="Helical" evidence="6">
    <location>
        <begin position="307"/>
        <end position="324"/>
    </location>
</feature>
<dbReference type="InterPro" id="IPR050833">
    <property type="entry name" value="Poly_Biosynth_Transport"/>
</dbReference>
<feature type="transmembrane region" description="Helical" evidence="6">
    <location>
        <begin position="32"/>
        <end position="55"/>
    </location>
</feature>
<dbReference type="RefSeq" id="WP_008453850.1">
    <property type="nucleotide sequence ID" value="NZ_AOIJ01000039.1"/>
</dbReference>
<dbReference type="PATRIC" id="fig|1230459.4.peg.1134"/>
<evidence type="ECO:0000313" key="7">
    <source>
        <dbReference type="EMBL" id="ELY82127.1"/>
    </source>
</evidence>
<dbReference type="GO" id="GO:0005886">
    <property type="term" value="C:plasma membrane"/>
    <property type="evidence" value="ECO:0007669"/>
    <property type="project" value="UniProtKB-SubCell"/>
</dbReference>
<evidence type="ECO:0000256" key="4">
    <source>
        <dbReference type="ARBA" id="ARBA00022989"/>
    </source>
</evidence>
<evidence type="ECO:0000256" key="2">
    <source>
        <dbReference type="ARBA" id="ARBA00022475"/>
    </source>
</evidence>
<gene>
    <name evidence="7" type="ORF">C486_05654</name>
</gene>
<feature type="transmembrane region" description="Helical" evidence="6">
    <location>
        <begin position="427"/>
        <end position="446"/>
    </location>
</feature>
<dbReference type="EMBL" id="AOIJ01000039">
    <property type="protein sequence ID" value="ELY82127.1"/>
    <property type="molecule type" value="Genomic_DNA"/>
</dbReference>
<dbReference type="AlphaFoldDB" id="L9Z913"/>
<feature type="transmembrane region" description="Helical" evidence="6">
    <location>
        <begin position="149"/>
        <end position="178"/>
    </location>
</feature>
<evidence type="ECO:0000256" key="3">
    <source>
        <dbReference type="ARBA" id="ARBA00022692"/>
    </source>
</evidence>
<feature type="transmembrane region" description="Helical" evidence="6">
    <location>
        <begin position="369"/>
        <end position="392"/>
    </location>
</feature>
<accession>L9Z913</accession>
<keyword evidence="4 6" id="KW-1133">Transmembrane helix</keyword>
<keyword evidence="5 6" id="KW-0472">Membrane</keyword>
<evidence type="ECO:0000256" key="5">
    <source>
        <dbReference type="ARBA" id="ARBA00023136"/>
    </source>
</evidence>
<reference evidence="7 8" key="1">
    <citation type="journal article" date="2014" name="PLoS Genet.">
        <title>Phylogenetically driven sequencing of extremely halophilic archaea reveals strategies for static and dynamic osmo-response.</title>
        <authorList>
            <person name="Becker E.A."/>
            <person name="Seitzer P.M."/>
            <person name="Tritt A."/>
            <person name="Larsen D."/>
            <person name="Krusor M."/>
            <person name="Yao A.I."/>
            <person name="Wu D."/>
            <person name="Madern D."/>
            <person name="Eisen J.A."/>
            <person name="Darling A.E."/>
            <person name="Facciotti M.T."/>
        </authorList>
    </citation>
    <scope>NUCLEOTIDE SEQUENCE [LARGE SCALE GENOMIC DNA]</scope>
    <source>
        <strain evidence="7 8">JCM 14663</strain>
    </source>
</reference>
<feature type="transmembrane region" description="Helical" evidence="6">
    <location>
        <begin position="275"/>
        <end position="301"/>
    </location>
</feature>
<feature type="transmembrane region" description="Helical" evidence="6">
    <location>
        <begin position="344"/>
        <end position="363"/>
    </location>
</feature>
<feature type="transmembrane region" description="Helical" evidence="6">
    <location>
        <begin position="95"/>
        <end position="115"/>
    </location>
</feature>
<dbReference type="Pfam" id="PF01943">
    <property type="entry name" value="Polysacc_synt"/>
    <property type="match status" value="1"/>
</dbReference>
<keyword evidence="3 6" id="KW-0812">Transmembrane</keyword>
<evidence type="ECO:0000256" key="6">
    <source>
        <dbReference type="SAM" id="Phobius"/>
    </source>
</evidence>
<comment type="caution">
    <text evidence="7">The sequence shown here is derived from an EMBL/GenBank/DDBJ whole genome shotgun (WGS) entry which is preliminary data.</text>
</comment>
<organism evidence="7 8">
    <name type="scientific">Natrinema gari JCM 14663</name>
    <dbReference type="NCBI Taxonomy" id="1230459"/>
    <lineage>
        <taxon>Archaea</taxon>
        <taxon>Methanobacteriati</taxon>
        <taxon>Methanobacteriota</taxon>
        <taxon>Stenosarchaea group</taxon>
        <taxon>Halobacteria</taxon>
        <taxon>Halobacteriales</taxon>
        <taxon>Natrialbaceae</taxon>
        <taxon>Natrinema</taxon>
    </lineage>
</organism>
<feature type="transmembrane region" description="Helical" evidence="6">
    <location>
        <begin position="67"/>
        <end position="89"/>
    </location>
</feature>
<dbReference type="PANTHER" id="PTHR30250">
    <property type="entry name" value="PST FAMILY PREDICTED COLANIC ACID TRANSPORTER"/>
    <property type="match status" value="1"/>
</dbReference>
<feature type="transmembrane region" description="Helical" evidence="6">
    <location>
        <begin position="7"/>
        <end position="26"/>
    </location>
</feature>
<evidence type="ECO:0000256" key="1">
    <source>
        <dbReference type="ARBA" id="ARBA00004651"/>
    </source>
</evidence>
<keyword evidence="8" id="KW-1185">Reference proteome</keyword>
<dbReference type="Proteomes" id="UP000011592">
    <property type="component" value="Unassembled WGS sequence"/>
</dbReference>
<protein>
    <submittedName>
        <fullName evidence="7">Polysaccharide biosynthesis protein</fullName>
    </submittedName>
</protein>